<gene>
    <name evidence="2" type="ORF">Cgig2_002665</name>
</gene>
<proteinExistence type="predicted"/>
<evidence type="ECO:0000256" key="1">
    <source>
        <dbReference type="SAM" id="MobiDB-lite"/>
    </source>
</evidence>
<feature type="region of interest" description="Disordered" evidence="1">
    <location>
        <begin position="1"/>
        <end position="68"/>
    </location>
</feature>
<protein>
    <submittedName>
        <fullName evidence="2">Uncharacterized protein</fullName>
    </submittedName>
</protein>
<keyword evidence="3" id="KW-1185">Reference proteome</keyword>
<comment type="caution">
    <text evidence="2">The sequence shown here is derived from an EMBL/GenBank/DDBJ whole genome shotgun (WGS) entry which is preliminary data.</text>
</comment>
<sequence length="263" mass="28716">MKKKRAASTGARLEDTETTSQEGGSAHNGSQLSADEEVSNSSTEHLKGEMHSKKRHNLGRVGQQSDGANEVKEVLKGAMEKRVSREGKDGGQYRRRFLLSVEVFIEIEKYNPSVKDAQGVISMEERLWRARDALRKKGEAYAKEKEAHATMKKELDELKEAVALKHRGEGYPGVCLDATVQLHTRCCIVESPEVVVQAGLSSPLLPSAGNLTDTMAAGHSMPIAKIGSDPMKEDMFVRGDVGEGKGQSLCGDERPKSSIVKRV</sequence>
<evidence type="ECO:0000313" key="2">
    <source>
        <dbReference type="EMBL" id="KAJ8435708.1"/>
    </source>
</evidence>
<feature type="compositionally biased region" description="Polar residues" evidence="1">
    <location>
        <begin position="18"/>
        <end position="43"/>
    </location>
</feature>
<evidence type="ECO:0000313" key="3">
    <source>
        <dbReference type="Proteomes" id="UP001153076"/>
    </source>
</evidence>
<dbReference type="EMBL" id="JAKOGI010000392">
    <property type="protein sequence ID" value="KAJ8435708.1"/>
    <property type="molecule type" value="Genomic_DNA"/>
</dbReference>
<organism evidence="2 3">
    <name type="scientific">Carnegiea gigantea</name>
    <dbReference type="NCBI Taxonomy" id="171969"/>
    <lineage>
        <taxon>Eukaryota</taxon>
        <taxon>Viridiplantae</taxon>
        <taxon>Streptophyta</taxon>
        <taxon>Embryophyta</taxon>
        <taxon>Tracheophyta</taxon>
        <taxon>Spermatophyta</taxon>
        <taxon>Magnoliopsida</taxon>
        <taxon>eudicotyledons</taxon>
        <taxon>Gunneridae</taxon>
        <taxon>Pentapetalae</taxon>
        <taxon>Caryophyllales</taxon>
        <taxon>Cactineae</taxon>
        <taxon>Cactaceae</taxon>
        <taxon>Cactoideae</taxon>
        <taxon>Echinocereeae</taxon>
        <taxon>Carnegiea</taxon>
    </lineage>
</organism>
<dbReference type="Proteomes" id="UP001153076">
    <property type="component" value="Unassembled WGS sequence"/>
</dbReference>
<feature type="region of interest" description="Disordered" evidence="1">
    <location>
        <begin position="242"/>
        <end position="263"/>
    </location>
</feature>
<dbReference type="AlphaFoldDB" id="A0A9Q1K3E9"/>
<accession>A0A9Q1K3E9</accession>
<reference evidence="2" key="1">
    <citation type="submission" date="2022-04" db="EMBL/GenBank/DDBJ databases">
        <title>Carnegiea gigantea Genome sequencing and assembly v2.</title>
        <authorList>
            <person name="Copetti D."/>
            <person name="Sanderson M.J."/>
            <person name="Burquez A."/>
            <person name="Wojciechowski M.F."/>
        </authorList>
    </citation>
    <scope>NUCLEOTIDE SEQUENCE</scope>
    <source>
        <strain evidence="2">SGP5-SGP5p</strain>
        <tissue evidence="2">Aerial part</tissue>
    </source>
</reference>
<name>A0A9Q1K3E9_9CARY</name>